<dbReference type="GO" id="GO:0016874">
    <property type="term" value="F:ligase activity"/>
    <property type="evidence" value="ECO:0007669"/>
    <property type="project" value="UniProtKB-KW"/>
</dbReference>
<evidence type="ECO:0000313" key="3">
    <source>
        <dbReference type="EMBL" id="EKN64143.1"/>
    </source>
</evidence>
<dbReference type="AlphaFoldDB" id="K6D7T3"/>
<organism evidence="3 4">
    <name type="scientific">Neobacillus bataviensis LMG 21833</name>
    <dbReference type="NCBI Taxonomy" id="1117379"/>
    <lineage>
        <taxon>Bacteria</taxon>
        <taxon>Bacillati</taxon>
        <taxon>Bacillota</taxon>
        <taxon>Bacilli</taxon>
        <taxon>Bacillales</taxon>
        <taxon>Bacillaceae</taxon>
        <taxon>Neobacillus</taxon>
    </lineage>
</organism>
<proteinExistence type="predicted"/>
<reference evidence="3 4" key="1">
    <citation type="journal article" date="2012" name="Front. Microbiol.">
        <title>Redundancy and modularity in membrane-associated dissimilatory nitrate reduction in Bacillus.</title>
        <authorList>
            <person name="Heylen K."/>
            <person name="Keltjens J."/>
        </authorList>
    </citation>
    <scope>NUCLEOTIDE SEQUENCE [LARGE SCALE GENOMIC DNA]</scope>
    <source>
        <strain evidence="4">LMG 21833T</strain>
    </source>
</reference>
<dbReference type="InterPro" id="IPR000873">
    <property type="entry name" value="AMP-dep_synth/lig_dom"/>
</dbReference>
<dbReference type="Proteomes" id="UP000006316">
    <property type="component" value="Unassembled WGS sequence"/>
</dbReference>
<dbReference type="PANTHER" id="PTHR43845">
    <property type="entry name" value="BLR5969 PROTEIN"/>
    <property type="match status" value="1"/>
</dbReference>
<keyword evidence="4" id="KW-1185">Reference proteome</keyword>
<dbReference type="SUPFAM" id="SSF56801">
    <property type="entry name" value="Acetyl-CoA synthetase-like"/>
    <property type="match status" value="1"/>
</dbReference>
<evidence type="ECO:0000313" key="4">
    <source>
        <dbReference type="Proteomes" id="UP000006316"/>
    </source>
</evidence>
<dbReference type="PATRIC" id="fig|1117379.3.peg.4901"/>
<dbReference type="InterPro" id="IPR042099">
    <property type="entry name" value="ANL_N_sf"/>
</dbReference>
<dbReference type="PANTHER" id="PTHR43845:SF1">
    <property type="entry name" value="BLR5969 PROTEIN"/>
    <property type="match status" value="1"/>
</dbReference>
<keyword evidence="3" id="KW-0436">Ligase</keyword>
<dbReference type="EMBL" id="AJLS01000150">
    <property type="protein sequence ID" value="EKN64143.1"/>
    <property type="molecule type" value="Genomic_DNA"/>
</dbReference>
<sequence length="455" mass="50807">MRKIRYVTNQLNTMSHDEIIQYRETKLLNQVKYSYRNSEFYQKKFKEIGVQPQEIRSIDDFRKLPILMDKEQERQSQAESMERFGHPFGMHLCCSPDDVVMTATTSGTTGIPTFTYTLAQHDLNNISSAVSYMMEYGRVSPGDRLLFNHALGIYATSAVLPGIRKAGVLPIDVDVRAGTAAILQYAKLTKPTAAMMTPSLAEHLIQKSPEISGTEVRDLQLSALFTVGEIAIGIPEVKQKIEDAYNCRVYDWIGPLAGTLAFSCDSDEYHGMHCVTPDFDLYPYDLVDPETKKPIDIVDGVIGEAVYSSLDKKAVPMLRMGSGDIVQVLTKECPGCGFKGLRVKVIGRSDDMLIVKGVNVYPAAIKKVINTFIPEVTGEIRIVLEQAPPRVEPPLKVKVEYGYGVDSGRLPYLEEIIKRALSQEVRVNPEIIWCSPGTLEKSLAKTPVFEKNYHA</sequence>
<dbReference type="Pfam" id="PF14535">
    <property type="entry name" value="AMP-binding_C_2"/>
    <property type="match status" value="1"/>
</dbReference>
<dbReference type="Pfam" id="PF00501">
    <property type="entry name" value="AMP-binding"/>
    <property type="match status" value="1"/>
</dbReference>
<dbReference type="STRING" id="1117379.BABA_23620"/>
<accession>K6D7T3</accession>
<evidence type="ECO:0000259" key="2">
    <source>
        <dbReference type="Pfam" id="PF14535"/>
    </source>
</evidence>
<feature type="domain" description="AMP-dependent ligase C-terminal" evidence="2">
    <location>
        <begin position="357"/>
        <end position="446"/>
    </location>
</feature>
<comment type="caution">
    <text evidence="3">The sequence shown here is derived from an EMBL/GenBank/DDBJ whole genome shotgun (WGS) entry which is preliminary data.</text>
</comment>
<dbReference type="eggNOG" id="COG1541">
    <property type="taxonomic scope" value="Bacteria"/>
</dbReference>
<dbReference type="RefSeq" id="WP_007087715.1">
    <property type="nucleotide sequence ID" value="NZ_AJLS01000150.1"/>
</dbReference>
<dbReference type="OrthoDB" id="580775at2"/>
<protein>
    <submittedName>
        <fullName evidence="3">Phenylacetate--CoA ligase</fullName>
    </submittedName>
</protein>
<evidence type="ECO:0000259" key="1">
    <source>
        <dbReference type="Pfam" id="PF00501"/>
    </source>
</evidence>
<dbReference type="InterPro" id="IPR045851">
    <property type="entry name" value="AMP-bd_C_sf"/>
</dbReference>
<name>K6D7T3_9BACI</name>
<feature type="domain" description="AMP-dependent synthetase/ligase" evidence="1">
    <location>
        <begin position="67"/>
        <end position="306"/>
    </location>
</feature>
<dbReference type="Gene3D" id="3.30.300.30">
    <property type="match status" value="1"/>
</dbReference>
<dbReference type="Gene3D" id="3.40.50.12780">
    <property type="entry name" value="N-terminal domain of ligase-like"/>
    <property type="match status" value="1"/>
</dbReference>
<gene>
    <name evidence="3" type="ORF">BABA_23620</name>
</gene>
<dbReference type="InterPro" id="IPR028154">
    <property type="entry name" value="AMP-dep_Lig_C"/>
</dbReference>